<keyword evidence="2" id="KW-0813">Transport</keyword>
<dbReference type="GO" id="GO:0006508">
    <property type="term" value="P:proteolysis"/>
    <property type="evidence" value="ECO:0007669"/>
    <property type="project" value="InterPro"/>
</dbReference>
<dbReference type="InterPro" id="IPR017871">
    <property type="entry name" value="ABC_transporter-like_CS"/>
</dbReference>
<dbReference type="GO" id="GO:0030256">
    <property type="term" value="C:type I protein secretion system complex"/>
    <property type="evidence" value="ECO:0007669"/>
    <property type="project" value="InterPro"/>
</dbReference>
<dbReference type="CDD" id="cd02417">
    <property type="entry name" value="Peptidase_C39_likeA"/>
    <property type="match status" value="1"/>
</dbReference>
<evidence type="ECO:0000256" key="6">
    <source>
        <dbReference type="ARBA" id="ARBA00022807"/>
    </source>
</evidence>
<dbReference type="InterPro" id="IPR003439">
    <property type="entry name" value="ABC_transporter-like_ATP-bd"/>
</dbReference>
<dbReference type="FunFam" id="3.40.50.300:FF:000299">
    <property type="entry name" value="ABC transporter ATP-binding protein/permease"/>
    <property type="match status" value="1"/>
</dbReference>
<keyword evidence="6" id="KW-0378">Hydrolase</keyword>
<dbReference type="InterPro" id="IPR039421">
    <property type="entry name" value="Type_1_exporter"/>
</dbReference>
<evidence type="ECO:0000259" key="12">
    <source>
        <dbReference type="PROSITE" id="PS50929"/>
    </source>
</evidence>
<keyword evidence="6" id="KW-0788">Thiol protease</keyword>
<dbReference type="InterPro" id="IPR027417">
    <property type="entry name" value="P-loop_NTPase"/>
</dbReference>
<keyword evidence="4 10" id="KW-0812">Transmembrane</keyword>
<feature type="transmembrane region" description="Helical" evidence="10">
    <location>
        <begin position="275"/>
        <end position="300"/>
    </location>
</feature>
<evidence type="ECO:0000259" key="11">
    <source>
        <dbReference type="PROSITE" id="PS50893"/>
    </source>
</evidence>
<dbReference type="InterPro" id="IPR011527">
    <property type="entry name" value="ABC1_TM_dom"/>
</dbReference>
<dbReference type="GO" id="GO:0140359">
    <property type="term" value="F:ABC-type transporter activity"/>
    <property type="evidence" value="ECO:0007669"/>
    <property type="project" value="InterPro"/>
</dbReference>
<evidence type="ECO:0000256" key="4">
    <source>
        <dbReference type="ARBA" id="ARBA00022692"/>
    </source>
</evidence>
<comment type="caution">
    <text evidence="14">The sequence shown here is derived from an EMBL/GenBank/DDBJ whole genome shotgun (WGS) entry which is preliminary data.</text>
</comment>
<dbReference type="STRING" id="1794912.AXX12_05200"/>
<dbReference type="OrthoDB" id="9762778at2"/>
<evidence type="ECO:0000259" key="13">
    <source>
        <dbReference type="PROSITE" id="PS50990"/>
    </source>
</evidence>
<dbReference type="InterPro" id="IPR039395">
    <property type="entry name" value="Peptidase_C39-like_A"/>
</dbReference>
<dbReference type="Pfam" id="PF00664">
    <property type="entry name" value="ABC_membrane"/>
    <property type="match status" value="1"/>
</dbReference>
<dbReference type="GO" id="GO:0008234">
    <property type="term" value="F:cysteine-type peptidase activity"/>
    <property type="evidence" value="ECO:0007669"/>
    <property type="project" value="UniProtKB-KW"/>
</dbReference>
<evidence type="ECO:0000256" key="3">
    <source>
        <dbReference type="ARBA" id="ARBA00022475"/>
    </source>
</evidence>
<dbReference type="GO" id="GO:0030253">
    <property type="term" value="P:protein secretion by the type I secretion system"/>
    <property type="evidence" value="ECO:0007669"/>
    <property type="project" value="InterPro"/>
</dbReference>
<dbReference type="InterPro" id="IPR036640">
    <property type="entry name" value="ABC1_TM_sf"/>
</dbReference>
<keyword evidence="7" id="KW-0067">ATP-binding</keyword>
<dbReference type="Gene3D" id="1.20.1560.10">
    <property type="entry name" value="ABC transporter type 1, transmembrane domain"/>
    <property type="match status" value="1"/>
</dbReference>
<dbReference type="Pfam" id="PF00005">
    <property type="entry name" value="ABC_tran"/>
    <property type="match status" value="1"/>
</dbReference>
<feature type="transmembrane region" description="Helical" evidence="10">
    <location>
        <begin position="168"/>
        <end position="190"/>
    </location>
</feature>
<evidence type="ECO:0000256" key="9">
    <source>
        <dbReference type="ARBA" id="ARBA00023136"/>
    </source>
</evidence>
<feature type="domain" description="ABC transmembrane type-1" evidence="12">
    <location>
        <begin position="168"/>
        <end position="447"/>
    </location>
</feature>
<sequence length="724" mass="80234">MNSTASADAEPVDPAAQPAIDSGLMCLVTAARLLGIPADYQQLKRAFAVSDAPVNTIDLLRAAKELGLKAKQTRTLAAKLAKLSLPAIIQLTNGQYSVIVKADAERVLVFDPYKERPLALTYENLASAWTGAVILLTRRFSLANLEQEFNFSWFIPVIVKFKRFFSEVLVTSFFLQSFGLITPLFTQVIIDKVLIHKGVTTLDILAIGLLMMNVFEGVLGILRTYLFSHTTNRVDVILGAKLFNHMLALPLKYFEIRRVGDTVARVRELENIRQFLTGSALTVVLDLFFGTVFIIAMFFYSVQLSLVTLASLPFFLGLSIFVTPIFKRRLNHKFACGAEVQSYLVESITGIHTVKSLAIEPQLNRKWEGILANYVKASFNTTLLGNMAGNTAQFVQKAANLAILWFGAHLVMDGKLTVGQLIAFQMLAGRVTDPVLRLANLWQDFQQVRLSVERLGDVLNCPREPAFNPNRTLLPPLKGHVTLDNLAFRYRIDGPLVLDDISLQIESGTTVGIVGRSGSGKSTLTKLIQRLYIPERGRVLIDGIDLAQVEPAWLRRQIGVVLQENFLFNGSVRDNIAAVVPGASMEKIVQSAKLAGAHEFILELPEGYDTGVGERGTSLSGGQRQRIAIARTLLSNPRILIFDEATSALDYQSERIIQDNLQHICQGRTVFIIAHRLSTVRSADLIVVVEKGRIVEKGSHEQLMKQKGAYYHLYSQQEGKHECA</sequence>
<evidence type="ECO:0000256" key="1">
    <source>
        <dbReference type="ARBA" id="ARBA00004651"/>
    </source>
</evidence>
<keyword evidence="3" id="KW-1003">Cell membrane</keyword>
<accession>A0A154BUG1</accession>
<dbReference type="PANTHER" id="PTHR24221:SF647">
    <property type="entry name" value="BLL6336 PROTEIN"/>
    <property type="match status" value="1"/>
</dbReference>
<evidence type="ECO:0000256" key="10">
    <source>
        <dbReference type="SAM" id="Phobius"/>
    </source>
</evidence>
<dbReference type="InterPro" id="IPR010132">
    <property type="entry name" value="ATPase_T1SS_HlyB"/>
</dbReference>
<name>A0A154BUG1_ANASB</name>
<dbReference type="SUPFAM" id="SSF90123">
    <property type="entry name" value="ABC transporter transmembrane region"/>
    <property type="match status" value="1"/>
</dbReference>
<evidence type="ECO:0000256" key="5">
    <source>
        <dbReference type="ARBA" id="ARBA00022741"/>
    </source>
</evidence>
<evidence type="ECO:0000256" key="8">
    <source>
        <dbReference type="ARBA" id="ARBA00022989"/>
    </source>
</evidence>
<feature type="domain" description="Peptidase C39" evidence="13">
    <location>
        <begin position="15"/>
        <end position="136"/>
    </location>
</feature>
<dbReference type="InterPro" id="IPR003593">
    <property type="entry name" value="AAA+_ATPase"/>
</dbReference>
<dbReference type="SMART" id="SM00382">
    <property type="entry name" value="AAA"/>
    <property type="match status" value="1"/>
</dbReference>
<organism evidence="14 15">
    <name type="scientific">Anaerosporomusa subterranea</name>
    <dbReference type="NCBI Taxonomy" id="1794912"/>
    <lineage>
        <taxon>Bacteria</taxon>
        <taxon>Bacillati</taxon>
        <taxon>Bacillota</taxon>
        <taxon>Negativicutes</taxon>
        <taxon>Acetonemataceae</taxon>
        <taxon>Anaerosporomusa</taxon>
    </lineage>
</organism>
<dbReference type="GO" id="GO:0005524">
    <property type="term" value="F:ATP binding"/>
    <property type="evidence" value="ECO:0007669"/>
    <property type="project" value="UniProtKB-KW"/>
</dbReference>
<dbReference type="Gene3D" id="3.40.50.300">
    <property type="entry name" value="P-loop containing nucleotide triphosphate hydrolases"/>
    <property type="match status" value="1"/>
</dbReference>
<dbReference type="PROSITE" id="PS00211">
    <property type="entry name" value="ABC_TRANSPORTER_1"/>
    <property type="match status" value="1"/>
</dbReference>
<dbReference type="GO" id="GO:0016887">
    <property type="term" value="F:ATP hydrolysis activity"/>
    <property type="evidence" value="ECO:0007669"/>
    <property type="project" value="InterPro"/>
</dbReference>
<keyword evidence="8 10" id="KW-1133">Transmembrane helix</keyword>
<dbReference type="InterPro" id="IPR005074">
    <property type="entry name" value="Peptidase_C39"/>
</dbReference>
<dbReference type="GO" id="GO:0005886">
    <property type="term" value="C:plasma membrane"/>
    <property type="evidence" value="ECO:0007669"/>
    <property type="project" value="UniProtKB-SubCell"/>
</dbReference>
<dbReference type="RefSeq" id="WP_066239973.1">
    <property type="nucleotide sequence ID" value="NZ_LSGP01000013.1"/>
</dbReference>
<feature type="transmembrane region" description="Helical" evidence="10">
    <location>
        <begin position="202"/>
        <end position="222"/>
    </location>
</feature>
<evidence type="ECO:0000256" key="7">
    <source>
        <dbReference type="ARBA" id="ARBA00022840"/>
    </source>
</evidence>
<dbReference type="PROSITE" id="PS50990">
    <property type="entry name" value="PEPTIDASE_C39"/>
    <property type="match status" value="1"/>
</dbReference>
<evidence type="ECO:0000313" key="14">
    <source>
        <dbReference type="EMBL" id="KYZ77505.1"/>
    </source>
</evidence>
<proteinExistence type="predicted"/>
<dbReference type="Proteomes" id="UP000076268">
    <property type="component" value="Unassembled WGS sequence"/>
</dbReference>
<keyword evidence="9 10" id="KW-0472">Membrane</keyword>
<reference evidence="14 15" key="1">
    <citation type="submission" date="2016-02" db="EMBL/GenBank/DDBJ databases">
        <title>Anaerosporomusa subterraneum gen. nov., sp. nov., a spore-forming obligate anaerobe isolated from saprolite.</title>
        <authorList>
            <person name="Choi J.K."/>
            <person name="Shah M."/>
            <person name="Yee N."/>
        </authorList>
    </citation>
    <scope>NUCLEOTIDE SEQUENCE [LARGE SCALE GENOMIC DNA]</scope>
    <source>
        <strain evidence="14 15">RU4</strain>
    </source>
</reference>
<dbReference type="EMBL" id="LSGP01000013">
    <property type="protein sequence ID" value="KYZ77505.1"/>
    <property type="molecule type" value="Genomic_DNA"/>
</dbReference>
<keyword evidence="6" id="KW-0645">Protease</keyword>
<dbReference type="SUPFAM" id="SSF52540">
    <property type="entry name" value="P-loop containing nucleoside triphosphate hydrolases"/>
    <property type="match status" value="1"/>
</dbReference>
<keyword evidence="5" id="KW-0547">Nucleotide-binding</keyword>
<dbReference type="Pfam" id="PF03412">
    <property type="entry name" value="Peptidase_C39"/>
    <property type="match status" value="1"/>
</dbReference>
<dbReference type="CDD" id="cd18588">
    <property type="entry name" value="ABC_6TM_CyaB_HlyB_like"/>
    <property type="match status" value="1"/>
</dbReference>
<dbReference type="PROSITE" id="PS50893">
    <property type="entry name" value="ABC_TRANSPORTER_2"/>
    <property type="match status" value="1"/>
</dbReference>
<dbReference type="GO" id="GO:0034040">
    <property type="term" value="F:ATPase-coupled lipid transmembrane transporter activity"/>
    <property type="evidence" value="ECO:0007669"/>
    <property type="project" value="TreeGrafter"/>
</dbReference>
<dbReference type="Gene3D" id="3.90.70.10">
    <property type="entry name" value="Cysteine proteinases"/>
    <property type="match status" value="1"/>
</dbReference>
<dbReference type="SMR" id="A0A154BUG1"/>
<evidence type="ECO:0000256" key="2">
    <source>
        <dbReference type="ARBA" id="ARBA00022448"/>
    </source>
</evidence>
<gene>
    <name evidence="14" type="ORF">AXX12_05200</name>
</gene>
<comment type="subcellular location">
    <subcellularLocation>
        <location evidence="1">Cell membrane</location>
        <topology evidence="1">Multi-pass membrane protein</topology>
    </subcellularLocation>
</comment>
<evidence type="ECO:0000313" key="15">
    <source>
        <dbReference type="Proteomes" id="UP000076268"/>
    </source>
</evidence>
<feature type="domain" description="ABC transporter" evidence="11">
    <location>
        <begin position="481"/>
        <end position="716"/>
    </location>
</feature>
<dbReference type="AlphaFoldDB" id="A0A154BUG1"/>
<keyword evidence="15" id="KW-1185">Reference proteome</keyword>
<dbReference type="PANTHER" id="PTHR24221">
    <property type="entry name" value="ATP-BINDING CASSETTE SUB-FAMILY B"/>
    <property type="match status" value="1"/>
</dbReference>
<dbReference type="NCBIfam" id="TIGR01846">
    <property type="entry name" value="type_I_sec_HlyB"/>
    <property type="match status" value="1"/>
</dbReference>
<protein>
    <submittedName>
        <fullName evidence="14">Peptidase C39</fullName>
    </submittedName>
</protein>
<dbReference type="PROSITE" id="PS50929">
    <property type="entry name" value="ABC_TM1F"/>
    <property type="match status" value="1"/>
</dbReference>
<feature type="transmembrane region" description="Helical" evidence="10">
    <location>
        <begin position="306"/>
        <end position="326"/>
    </location>
</feature>